<dbReference type="InParanoid" id="A0A0C3EFQ7"/>
<reference evidence="1 2" key="1">
    <citation type="submission" date="2014-04" db="EMBL/GenBank/DDBJ databases">
        <authorList>
            <consortium name="DOE Joint Genome Institute"/>
            <person name="Kuo A."/>
            <person name="Kohler A."/>
            <person name="Nagy L.G."/>
            <person name="Floudas D."/>
            <person name="Copeland A."/>
            <person name="Barry K.W."/>
            <person name="Cichocki N."/>
            <person name="Veneault-Fourrey C."/>
            <person name="LaButti K."/>
            <person name="Lindquist E.A."/>
            <person name="Lipzen A."/>
            <person name="Lundell T."/>
            <person name="Morin E."/>
            <person name="Murat C."/>
            <person name="Sun H."/>
            <person name="Tunlid A."/>
            <person name="Henrissat B."/>
            <person name="Grigoriev I.V."/>
            <person name="Hibbett D.S."/>
            <person name="Martin F."/>
            <person name="Nordberg H.P."/>
            <person name="Cantor M.N."/>
            <person name="Hua S.X."/>
        </authorList>
    </citation>
    <scope>NUCLEOTIDE SEQUENCE [LARGE SCALE GENOMIC DNA]</scope>
    <source>
        <strain evidence="1 2">Foug A</strain>
    </source>
</reference>
<keyword evidence="2" id="KW-1185">Reference proteome</keyword>
<evidence type="ECO:0000313" key="1">
    <source>
        <dbReference type="EMBL" id="KIM66766.1"/>
    </source>
</evidence>
<dbReference type="Proteomes" id="UP000053989">
    <property type="component" value="Unassembled WGS sequence"/>
</dbReference>
<accession>A0A0C3EFQ7</accession>
<dbReference type="HOGENOM" id="CLU_1180812_0_0_1"/>
<sequence length="235" mass="25864">MAHASYICDQHSPKLGVNCYDLTAGYLPEHGDNATSSIYPEHTYENTSLARGPVLDIDFATPPSSSPLGRVFDESSRQDYLHSVATSFLQTPPSTTNRECRHAWCMGSDLVTSLHTGVSHGFGRALRDNCLFEESLDPWSANNADDLPHNFAPLILDDSPSLHRGPSEDFEIWNTSLVDDPAKMVEEDIDLILFDLDDGSAESSEVDLFVELLSDSTASSFSSPHDLYTEDIMSC</sequence>
<evidence type="ECO:0000313" key="2">
    <source>
        <dbReference type="Proteomes" id="UP000053989"/>
    </source>
</evidence>
<reference evidence="2" key="2">
    <citation type="submission" date="2015-01" db="EMBL/GenBank/DDBJ databases">
        <title>Evolutionary Origins and Diversification of the Mycorrhizal Mutualists.</title>
        <authorList>
            <consortium name="DOE Joint Genome Institute"/>
            <consortium name="Mycorrhizal Genomics Consortium"/>
            <person name="Kohler A."/>
            <person name="Kuo A."/>
            <person name="Nagy L.G."/>
            <person name="Floudas D."/>
            <person name="Copeland A."/>
            <person name="Barry K.W."/>
            <person name="Cichocki N."/>
            <person name="Veneault-Fourrey C."/>
            <person name="LaButti K."/>
            <person name="Lindquist E.A."/>
            <person name="Lipzen A."/>
            <person name="Lundell T."/>
            <person name="Morin E."/>
            <person name="Murat C."/>
            <person name="Riley R."/>
            <person name="Ohm R."/>
            <person name="Sun H."/>
            <person name="Tunlid A."/>
            <person name="Henrissat B."/>
            <person name="Grigoriev I.V."/>
            <person name="Hibbett D.S."/>
            <person name="Martin F."/>
        </authorList>
    </citation>
    <scope>NUCLEOTIDE SEQUENCE [LARGE SCALE GENOMIC DNA]</scope>
    <source>
        <strain evidence="2">Foug A</strain>
    </source>
</reference>
<dbReference type="AlphaFoldDB" id="A0A0C3EFQ7"/>
<dbReference type="EMBL" id="KN822015">
    <property type="protein sequence ID" value="KIM66766.1"/>
    <property type="molecule type" value="Genomic_DNA"/>
</dbReference>
<organism evidence="1 2">
    <name type="scientific">Scleroderma citrinum Foug A</name>
    <dbReference type="NCBI Taxonomy" id="1036808"/>
    <lineage>
        <taxon>Eukaryota</taxon>
        <taxon>Fungi</taxon>
        <taxon>Dikarya</taxon>
        <taxon>Basidiomycota</taxon>
        <taxon>Agaricomycotina</taxon>
        <taxon>Agaricomycetes</taxon>
        <taxon>Agaricomycetidae</taxon>
        <taxon>Boletales</taxon>
        <taxon>Sclerodermatineae</taxon>
        <taxon>Sclerodermataceae</taxon>
        <taxon>Scleroderma</taxon>
    </lineage>
</organism>
<protein>
    <submittedName>
        <fullName evidence="1">Uncharacterized protein</fullName>
    </submittedName>
</protein>
<name>A0A0C3EFQ7_9AGAM</name>
<gene>
    <name evidence="1" type="ORF">SCLCIDRAFT_252977</name>
</gene>
<proteinExistence type="predicted"/>